<dbReference type="Proteomes" id="UP001591681">
    <property type="component" value="Unassembled WGS sequence"/>
</dbReference>
<evidence type="ECO:0000313" key="1">
    <source>
        <dbReference type="EMBL" id="KAL2104021.1"/>
    </source>
</evidence>
<protein>
    <submittedName>
        <fullName evidence="1">Uncharacterized protein</fullName>
    </submittedName>
</protein>
<proteinExistence type="predicted"/>
<dbReference type="PANTHER" id="PTHR34290">
    <property type="entry name" value="SI:CH73-390P7.2"/>
    <property type="match status" value="1"/>
</dbReference>
<comment type="caution">
    <text evidence="1">The sequence shown here is derived from an EMBL/GenBank/DDBJ whole genome shotgun (WGS) entry which is preliminary data.</text>
</comment>
<name>A0ABD1KXY7_9TELE</name>
<dbReference type="Pfam" id="PF04134">
    <property type="entry name" value="DCC1-like"/>
    <property type="match status" value="1"/>
</dbReference>
<dbReference type="InterPro" id="IPR044691">
    <property type="entry name" value="DCC1_Trx"/>
</dbReference>
<accession>A0ABD1KXY7</accession>
<sequence length="161" mass="18337">MTAQILVRRCLSAANVVSTRHLYCTHRKSAGVRALYDGECPICVKEIQLLQFIQRNRSQKVEFVDISLQGYDGANYGGISYDRAMEEMHVIDENDQVHVGVPAFTVMYRAVGLGWMGCLMSLPLIRPLMDTGYAIFARNRLRWTGRDECTTGRCEKKKKKE</sequence>
<reference evidence="1 2" key="1">
    <citation type="submission" date="2024-09" db="EMBL/GenBank/DDBJ databases">
        <title>A chromosome-level genome assembly of Gray's grenadier anchovy, Coilia grayii.</title>
        <authorList>
            <person name="Fu Z."/>
        </authorList>
    </citation>
    <scope>NUCLEOTIDE SEQUENCE [LARGE SCALE GENOMIC DNA]</scope>
    <source>
        <strain evidence="1">G4</strain>
        <tissue evidence="1">Muscle</tissue>
    </source>
</reference>
<dbReference type="EMBL" id="JBHFQA010000001">
    <property type="protein sequence ID" value="KAL2104021.1"/>
    <property type="molecule type" value="Genomic_DNA"/>
</dbReference>
<evidence type="ECO:0000313" key="2">
    <source>
        <dbReference type="Proteomes" id="UP001591681"/>
    </source>
</evidence>
<dbReference type="PANTHER" id="PTHR34290:SF2">
    <property type="entry name" value="OS04G0668800 PROTEIN"/>
    <property type="match status" value="1"/>
</dbReference>
<gene>
    <name evidence="1" type="ORF">ACEWY4_000889</name>
</gene>
<dbReference type="InterPro" id="IPR007263">
    <property type="entry name" value="DCC1-like"/>
</dbReference>
<organism evidence="1 2">
    <name type="scientific">Coilia grayii</name>
    <name type="common">Gray's grenadier anchovy</name>
    <dbReference type="NCBI Taxonomy" id="363190"/>
    <lineage>
        <taxon>Eukaryota</taxon>
        <taxon>Metazoa</taxon>
        <taxon>Chordata</taxon>
        <taxon>Craniata</taxon>
        <taxon>Vertebrata</taxon>
        <taxon>Euteleostomi</taxon>
        <taxon>Actinopterygii</taxon>
        <taxon>Neopterygii</taxon>
        <taxon>Teleostei</taxon>
        <taxon>Clupei</taxon>
        <taxon>Clupeiformes</taxon>
        <taxon>Clupeoidei</taxon>
        <taxon>Engraulidae</taxon>
        <taxon>Coilinae</taxon>
        <taxon>Coilia</taxon>
    </lineage>
</organism>
<dbReference type="AlphaFoldDB" id="A0ABD1KXY7"/>
<keyword evidence="2" id="KW-1185">Reference proteome</keyword>